<dbReference type="InterPro" id="IPR029016">
    <property type="entry name" value="GAF-like_dom_sf"/>
</dbReference>
<dbReference type="Gene3D" id="3.30.565.10">
    <property type="entry name" value="Histidine kinase-like ATPase, C-terminal domain"/>
    <property type="match status" value="1"/>
</dbReference>
<dbReference type="SMART" id="SM00388">
    <property type="entry name" value="HisKA"/>
    <property type="match status" value="1"/>
</dbReference>
<dbReference type="PROSITE" id="PS50109">
    <property type="entry name" value="HIS_KIN"/>
    <property type="match status" value="1"/>
</dbReference>
<dbReference type="InterPro" id="IPR000014">
    <property type="entry name" value="PAS"/>
</dbReference>
<dbReference type="SMART" id="SM00387">
    <property type="entry name" value="HATPase_c"/>
    <property type="match status" value="1"/>
</dbReference>
<dbReference type="InterPro" id="IPR005467">
    <property type="entry name" value="His_kinase_dom"/>
</dbReference>
<dbReference type="GO" id="GO:0004673">
    <property type="term" value="F:protein histidine kinase activity"/>
    <property type="evidence" value="ECO:0007669"/>
    <property type="project" value="UniProtKB-EC"/>
</dbReference>
<dbReference type="SMART" id="SM00065">
    <property type="entry name" value="GAF"/>
    <property type="match status" value="1"/>
</dbReference>
<dbReference type="InterPro" id="IPR004358">
    <property type="entry name" value="Sig_transdc_His_kin-like_C"/>
</dbReference>
<dbReference type="SUPFAM" id="SSF52172">
    <property type="entry name" value="CheY-like"/>
    <property type="match status" value="1"/>
</dbReference>
<keyword evidence="6" id="KW-0902">Two-component regulatory system</keyword>
<proteinExistence type="predicted"/>
<dbReference type="Gene3D" id="1.10.287.130">
    <property type="match status" value="1"/>
</dbReference>
<dbReference type="PRINTS" id="PR00344">
    <property type="entry name" value="BCTRLSENSOR"/>
</dbReference>
<dbReference type="InterPro" id="IPR011006">
    <property type="entry name" value="CheY-like_superfamily"/>
</dbReference>
<evidence type="ECO:0000259" key="9">
    <source>
        <dbReference type="PROSITE" id="PS50113"/>
    </source>
</evidence>
<dbReference type="Pfam" id="PF00512">
    <property type="entry name" value="HisKA"/>
    <property type="match status" value="1"/>
</dbReference>
<dbReference type="SMART" id="SM00086">
    <property type="entry name" value="PAC"/>
    <property type="match status" value="1"/>
</dbReference>
<feature type="domain" description="PAC" evidence="9">
    <location>
        <begin position="212"/>
        <end position="264"/>
    </location>
</feature>
<evidence type="ECO:0000313" key="11">
    <source>
        <dbReference type="Proteomes" id="UP001597119"/>
    </source>
</evidence>
<dbReference type="InterPro" id="IPR013767">
    <property type="entry name" value="PAS_fold"/>
</dbReference>
<evidence type="ECO:0000256" key="4">
    <source>
        <dbReference type="ARBA" id="ARBA00022679"/>
    </source>
</evidence>
<evidence type="ECO:0000256" key="6">
    <source>
        <dbReference type="ARBA" id="ARBA00023012"/>
    </source>
</evidence>
<dbReference type="PROSITE" id="PS50112">
    <property type="entry name" value="PAS"/>
    <property type="match status" value="1"/>
</dbReference>
<dbReference type="CDD" id="cd00082">
    <property type="entry name" value="HisKA"/>
    <property type="match status" value="1"/>
</dbReference>
<dbReference type="EMBL" id="JBHUDJ010000003">
    <property type="protein sequence ID" value="MFD1587187.1"/>
    <property type="molecule type" value="Genomic_DNA"/>
</dbReference>
<dbReference type="InterPro" id="IPR036890">
    <property type="entry name" value="HATPase_C_sf"/>
</dbReference>
<dbReference type="RefSeq" id="WP_247374574.1">
    <property type="nucleotide sequence ID" value="NZ_JALLGV010000001.1"/>
</dbReference>
<dbReference type="Gene3D" id="3.40.50.2300">
    <property type="match status" value="1"/>
</dbReference>
<keyword evidence="11" id="KW-1185">Reference proteome</keyword>
<evidence type="ECO:0000256" key="5">
    <source>
        <dbReference type="ARBA" id="ARBA00022777"/>
    </source>
</evidence>
<dbReference type="Gene3D" id="3.30.450.20">
    <property type="entry name" value="PAS domain"/>
    <property type="match status" value="1"/>
</dbReference>
<dbReference type="InterPro" id="IPR036097">
    <property type="entry name" value="HisK_dim/P_sf"/>
</dbReference>
<evidence type="ECO:0000256" key="3">
    <source>
        <dbReference type="ARBA" id="ARBA00022553"/>
    </source>
</evidence>
<dbReference type="Gene3D" id="3.30.450.40">
    <property type="match status" value="1"/>
</dbReference>
<comment type="caution">
    <text evidence="10">The sequence shown here is derived from an EMBL/GenBank/DDBJ whole genome shotgun (WGS) entry which is preliminary data.</text>
</comment>
<dbReference type="Pfam" id="PF13185">
    <property type="entry name" value="GAF_2"/>
    <property type="match status" value="1"/>
</dbReference>
<evidence type="ECO:0000259" key="7">
    <source>
        <dbReference type="PROSITE" id="PS50109"/>
    </source>
</evidence>
<keyword evidence="3" id="KW-0597">Phosphoprotein</keyword>
<organism evidence="10 11">
    <name type="scientific">Halorientalis brevis</name>
    <dbReference type="NCBI Taxonomy" id="1126241"/>
    <lineage>
        <taxon>Archaea</taxon>
        <taxon>Methanobacteriati</taxon>
        <taxon>Methanobacteriota</taxon>
        <taxon>Stenosarchaea group</taxon>
        <taxon>Halobacteria</taxon>
        <taxon>Halobacteriales</taxon>
        <taxon>Haloarculaceae</taxon>
        <taxon>Halorientalis</taxon>
    </lineage>
</organism>
<dbReference type="InterPro" id="IPR003594">
    <property type="entry name" value="HATPase_dom"/>
</dbReference>
<dbReference type="PANTHER" id="PTHR43711">
    <property type="entry name" value="TWO-COMPONENT HISTIDINE KINASE"/>
    <property type="match status" value="1"/>
</dbReference>
<evidence type="ECO:0000256" key="2">
    <source>
        <dbReference type="ARBA" id="ARBA00012438"/>
    </source>
</evidence>
<dbReference type="InterPro" id="IPR003661">
    <property type="entry name" value="HisK_dim/P_dom"/>
</dbReference>
<dbReference type="Pfam" id="PF02518">
    <property type="entry name" value="HATPase_c"/>
    <property type="match status" value="1"/>
</dbReference>
<keyword evidence="5" id="KW-0418">Kinase</keyword>
<dbReference type="InterPro" id="IPR001789">
    <property type="entry name" value="Sig_transdc_resp-reg_receiver"/>
</dbReference>
<dbReference type="GO" id="GO:0000160">
    <property type="term" value="P:phosphorelay signal transduction system"/>
    <property type="evidence" value="ECO:0007669"/>
    <property type="project" value="UniProtKB-KW"/>
</dbReference>
<dbReference type="PROSITE" id="PS50113">
    <property type="entry name" value="PAC"/>
    <property type="match status" value="1"/>
</dbReference>
<dbReference type="SUPFAM" id="SSF47384">
    <property type="entry name" value="Homodimeric domain of signal transducing histidine kinase"/>
    <property type="match status" value="1"/>
</dbReference>
<feature type="domain" description="Histidine kinase" evidence="7">
    <location>
        <begin position="436"/>
        <end position="628"/>
    </location>
</feature>
<dbReference type="Pfam" id="PF00989">
    <property type="entry name" value="PAS"/>
    <property type="match status" value="1"/>
</dbReference>
<evidence type="ECO:0000259" key="8">
    <source>
        <dbReference type="PROSITE" id="PS50112"/>
    </source>
</evidence>
<dbReference type="CDD" id="cd00075">
    <property type="entry name" value="HATPase"/>
    <property type="match status" value="1"/>
</dbReference>
<reference evidence="10 11" key="1">
    <citation type="journal article" date="2019" name="Int. J. Syst. Evol. Microbiol.">
        <title>The Global Catalogue of Microorganisms (GCM) 10K type strain sequencing project: providing services to taxonomists for standard genome sequencing and annotation.</title>
        <authorList>
            <consortium name="The Broad Institute Genomics Platform"/>
            <consortium name="The Broad Institute Genome Sequencing Center for Infectious Disease"/>
            <person name="Wu L."/>
            <person name="Ma J."/>
        </authorList>
    </citation>
    <scope>NUCLEOTIDE SEQUENCE [LARGE SCALE GENOMIC DNA]</scope>
    <source>
        <strain evidence="10 11">CGMCC 1.12125</strain>
    </source>
</reference>
<name>A0ABD6CD78_9EURY</name>
<dbReference type="InterPro" id="IPR050736">
    <property type="entry name" value="Sensor_HK_Regulatory"/>
</dbReference>
<dbReference type="InterPro" id="IPR035965">
    <property type="entry name" value="PAS-like_dom_sf"/>
</dbReference>
<feature type="domain" description="PAS" evidence="8">
    <location>
        <begin position="138"/>
        <end position="208"/>
    </location>
</feature>
<evidence type="ECO:0000256" key="1">
    <source>
        <dbReference type="ARBA" id="ARBA00000085"/>
    </source>
</evidence>
<gene>
    <name evidence="10" type="ORF">ACFR9U_09340</name>
</gene>
<dbReference type="Pfam" id="PF00072">
    <property type="entry name" value="Response_reg"/>
    <property type="match status" value="1"/>
</dbReference>
<dbReference type="CDD" id="cd00130">
    <property type="entry name" value="PAS"/>
    <property type="match status" value="1"/>
</dbReference>
<dbReference type="InterPro" id="IPR001610">
    <property type="entry name" value="PAC"/>
</dbReference>
<comment type="catalytic activity">
    <reaction evidence="1">
        <text>ATP + protein L-histidine = ADP + protein N-phospho-L-histidine.</text>
        <dbReference type="EC" id="2.7.13.3"/>
    </reaction>
</comment>
<sequence length="633" mass="68839">MGVAEREVVRVAWVPGTHDAAVAAGLERSHGRLTVSETAPTDVVTRIADRAVDCLVTGQQLPETTGLDLLRSVRETDPVFPVLLYPANSDSTVAREAFQAGVTEYLPGGPDGVSPATVGERTVSAVERYRRERAFEANERRYETMLDTVGDVIYTLDPDGVITMVNDAACSLAGYGTDELVGEHVTTVIDEDDVADGTALIERLLAGERERGTVEMDLVTRDGERIPCENNIALLPSPDGEFAGTVGVMRDISERKRREQALEALHDATREMMTAEQPDDVGRIASRTVSNVLGMPVNGMFWYDEVTDALVPVVVSEGAATLLDPDIRFERGDGIAWDVFERGEARVFADVSETSEAYNPQTEIRSEFILPLGDYGVLLIGSTAPDDFDESDVALAKVLAANLQTALAATSREQALRDRERELQRQNERLDRFASVVSHDLRNPLNVAQGRLELYAETGDESHYRKAEQAHERMGEIIDEVLALARKGRTVSELEPVDVAAVANAAWSHVQTEAGTLLVEDAFAIEADRNRLQQLLENFFRNSIEHGSADVTIRVGCLTDSESDGFFVADDGPGIPEAEREQIFESGFSTSDGGTGFGLSIVEQIVAAHGWTISVTESRQGGARFEITGVDAV</sequence>
<accession>A0ABD6CD78</accession>
<dbReference type="EC" id="2.7.13.3" evidence="2"/>
<dbReference type="AlphaFoldDB" id="A0ABD6CD78"/>
<evidence type="ECO:0000313" key="10">
    <source>
        <dbReference type="EMBL" id="MFD1587187.1"/>
    </source>
</evidence>
<dbReference type="NCBIfam" id="TIGR00229">
    <property type="entry name" value="sensory_box"/>
    <property type="match status" value="1"/>
</dbReference>
<dbReference type="SUPFAM" id="SSF55781">
    <property type="entry name" value="GAF domain-like"/>
    <property type="match status" value="1"/>
</dbReference>
<dbReference type="SUPFAM" id="SSF55874">
    <property type="entry name" value="ATPase domain of HSP90 chaperone/DNA topoisomerase II/histidine kinase"/>
    <property type="match status" value="1"/>
</dbReference>
<dbReference type="PANTHER" id="PTHR43711:SF1">
    <property type="entry name" value="HISTIDINE KINASE 1"/>
    <property type="match status" value="1"/>
</dbReference>
<dbReference type="Proteomes" id="UP001597119">
    <property type="component" value="Unassembled WGS sequence"/>
</dbReference>
<keyword evidence="4" id="KW-0808">Transferase</keyword>
<dbReference type="InterPro" id="IPR000700">
    <property type="entry name" value="PAS-assoc_C"/>
</dbReference>
<dbReference type="InterPro" id="IPR003018">
    <property type="entry name" value="GAF"/>
</dbReference>
<dbReference type="SMART" id="SM00091">
    <property type="entry name" value="PAS"/>
    <property type="match status" value="1"/>
</dbReference>
<dbReference type="SUPFAM" id="SSF55785">
    <property type="entry name" value="PYP-like sensor domain (PAS domain)"/>
    <property type="match status" value="1"/>
</dbReference>
<protein>
    <recommendedName>
        <fullName evidence="2">histidine kinase</fullName>
        <ecNumber evidence="2">2.7.13.3</ecNumber>
    </recommendedName>
</protein>